<dbReference type="Proteomes" id="UP000555448">
    <property type="component" value="Unassembled WGS sequence"/>
</dbReference>
<name>A0A7W7KEA1_9SPHN</name>
<accession>A0A7W7KEA1</accession>
<sequence length="176" mass="19542">MIETEQTALVQADLQATWNYVQDISRWATIMPGYRECQIIDQNDSRWTLKVGVGGLVRTVKVQVHVDEWAGPETVRFTFKLAGDPVHGGGTYVATATGPSETQIALKVHVIGTGPMAPMWEAMGKPLLPQFAKSFAEQLRDEIEKSVVPNSKPDEPSGKIRKIWCGLLAFLHRLRS</sequence>
<dbReference type="SUPFAM" id="SSF55961">
    <property type="entry name" value="Bet v1-like"/>
    <property type="match status" value="1"/>
</dbReference>
<gene>
    <name evidence="1" type="ORF">HNO88_003993</name>
</gene>
<proteinExistence type="predicted"/>
<dbReference type="Gene3D" id="3.30.530.20">
    <property type="match status" value="1"/>
</dbReference>
<dbReference type="Pfam" id="PF10604">
    <property type="entry name" value="Polyketide_cyc2"/>
    <property type="match status" value="1"/>
</dbReference>
<dbReference type="EMBL" id="JACHLR010000027">
    <property type="protein sequence ID" value="MBB4860649.1"/>
    <property type="molecule type" value="Genomic_DNA"/>
</dbReference>
<dbReference type="AlphaFoldDB" id="A0A7W7KEA1"/>
<dbReference type="InterPro" id="IPR023393">
    <property type="entry name" value="START-like_dom_sf"/>
</dbReference>
<dbReference type="RefSeq" id="WP_184249817.1">
    <property type="nucleotide sequence ID" value="NZ_JACHLR010000027.1"/>
</dbReference>
<organism evidence="1 2">
    <name type="scientific">Novosphingobium chloroacetimidivorans</name>
    <dbReference type="NCBI Taxonomy" id="1428314"/>
    <lineage>
        <taxon>Bacteria</taxon>
        <taxon>Pseudomonadati</taxon>
        <taxon>Pseudomonadota</taxon>
        <taxon>Alphaproteobacteria</taxon>
        <taxon>Sphingomonadales</taxon>
        <taxon>Sphingomonadaceae</taxon>
        <taxon>Novosphingobium</taxon>
    </lineage>
</organism>
<keyword evidence="2" id="KW-1185">Reference proteome</keyword>
<evidence type="ECO:0000313" key="1">
    <source>
        <dbReference type="EMBL" id="MBB4860649.1"/>
    </source>
</evidence>
<evidence type="ECO:0000313" key="2">
    <source>
        <dbReference type="Proteomes" id="UP000555448"/>
    </source>
</evidence>
<dbReference type="InterPro" id="IPR019587">
    <property type="entry name" value="Polyketide_cyclase/dehydratase"/>
</dbReference>
<reference evidence="1 2" key="1">
    <citation type="submission" date="2020-08" db="EMBL/GenBank/DDBJ databases">
        <title>Functional genomics of gut bacteria from endangered species of beetles.</title>
        <authorList>
            <person name="Carlos-Shanley C."/>
        </authorList>
    </citation>
    <scope>NUCLEOTIDE SEQUENCE [LARGE SCALE GENOMIC DNA]</scope>
    <source>
        <strain evidence="1 2">S00245</strain>
    </source>
</reference>
<dbReference type="CDD" id="cd07812">
    <property type="entry name" value="SRPBCC"/>
    <property type="match status" value="1"/>
</dbReference>
<comment type="caution">
    <text evidence="1">The sequence shown here is derived from an EMBL/GenBank/DDBJ whole genome shotgun (WGS) entry which is preliminary data.</text>
</comment>
<protein>
    <submittedName>
        <fullName evidence="1">Carbon monoxide dehydrogenase subunit G</fullName>
    </submittedName>
</protein>